<feature type="compositionally biased region" description="Low complexity" evidence="3">
    <location>
        <begin position="16"/>
        <end position="46"/>
    </location>
</feature>
<feature type="region of interest" description="Disordered" evidence="3">
    <location>
        <begin position="1"/>
        <end position="53"/>
    </location>
</feature>
<dbReference type="AlphaFoldDB" id="A0ABD1YX24"/>
<keyword evidence="5" id="KW-1185">Reference proteome</keyword>
<dbReference type="InterPro" id="IPR025602">
    <property type="entry name" value="BCP1_family"/>
</dbReference>
<protein>
    <recommendedName>
        <fullName evidence="2">Protein BCCIP homolog</fullName>
    </recommendedName>
</protein>
<comment type="caution">
    <text evidence="4">The sequence shown here is derived from an EMBL/GenBank/DDBJ whole genome shotgun (WGS) entry which is preliminary data.</text>
</comment>
<sequence length="300" mass="33730">MAKGRPRQGSPPPSSSPSETSSESGSSSSGSDVNDSENDVSSSSGASEEEETVNVDFEFFDPSPEDFDGVKALLKSYLEDEAWDPSELVNICLAQTTVGTVLKTSEDENPIGVLTVLNLARYKDQRSMHDIHRYLLENCCVKSVRERLEAIWNQHAEHVGLLISERLANVPFDLVPPLYSGLLDEIMWATEDEPTEELQKYFRLLKEYLIVTRVFLDRPTRSLPDNEHAKGAYNKEEGELIFVKPEDEVFHRLCTWSFSFPVKAEAEAAHETETLKQLRLVMGVQAKHMDAFKTAISKML</sequence>
<evidence type="ECO:0000313" key="4">
    <source>
        <dbReference type="EMBL" id="KAL2635321.1"/>
    </source>
</evidence>
<organism evidence="4 5">
    <name type="scientific">Riccia fluitans</name>
    <dbReference type="NCBI Taxonomy" id="41844"/>
    <lineage>
        <taxon>Eukaryota</taxon>
        <taxon>Viridiplantae</taxon>
        <taxon>Streptophyta</taxon>
        <taxon>Embryophyta</taxon>
        <taxon>Marchantiophyta</taxon>
        <taxon>Marchantiopsida</taxon>
        <taxon>Marchantiidae</taxon>
        <taxon>Marchantiales</taxon>
        <taxon>Ricciaceae</taxon>
        <taxon>Riccia</taxon>
    </lineage>
</organism>
<dbReference type="PANTHER" id="PTHR13261:SF0">
    <property type="entry name" value="BRCA2 AND CDKN1A-INTERACTING PROTEIN"/>
    <property type="match status" value="1"/>
</dbReference>
<dbReference type="Proteomes" id="UP001605036">
    <property type="component" value="Unassembled WGS sequence"/>
</dbReference>
<dbReference type="PANTHER" id="PTHR13261">
    <property type="entry name" value="BRCA2 AND CDKN1A INTERACTING PROTEIN"/>
    <property type="match status" value="1"/>
</dbReference>
<evidence type="ECO:0000256" key="3">
    <source>
        <dbReference type="SAM" id="MobiDB-lite"/>
    </source>
</evidence>
<dbReference type="PIRSF" id="PIRSF028983">
    <property type="entry name" value="BCP1"/>
    <property type="match status" value="1"/>
</dbReference>
<dbReference type="EMBL" id="JBHFFA010000003">
    <property type="protein sequence ID" value="KAL2635321.1"/>
    <property type="molecule type" value="Genomic_DNA"/>
</dbReference>
<comment type="similarity">
    <text evidence="1 2">Belongs to the BCP1 family.</text>
</comment>
<reference evidence="4 5" key="1">
    <citation type="submission" date="2024-09" db="EMBL/GenBank/DDBJ databases">
        <title>Chromosome-scale assembly of Riccia fluitans.</title>
        <authorList>
            <person name="Paukszto L."/>
            <person name="Sawicki J."/>
            <person name="Karawczyk K."/>
            <person name="Piernik-Szablinska J."/>
            <person name="Szczecinska M."/>
            <person name="Mazdziarz M."/>
        </authorList>
    </citation>
    <scope>NUCLEOTIDE SEQUENCE [LARGE SCALE GENOMIC DNA]</scope>
    <source>
        <strain evidence="4">Rf_01</strain>
        <tissue evidence="4">Aerial parts of the thallus</tissue>
    </source>
</reference>
<name>A0ABD1YX24_9MARC</name>
<dbReference type="Pfam" id="PF13862">
    <property type="entry name" value="BCCIP"/>
    <property type="match status" value="1"/>
</dbReference>
<gene>
    <name evidence="4" type="ORF">R1flu_006800</name>
</gene>
<evidence type="ECO:0000256" key="2">
    <source>
        <dbReference type="PIRNR" id="PIRNR028983"/>
    </source>
</evidence>
<proteinExistence type="inferred from homology"/>
<evidence type="ECO:0000313" key="5">
    <source>
        <dbReference type="Proteomes" id="UP001605036"/>
    </source>
</evidence>
<accession>A0ABD1YX24</accession>
<evidence type="ECO:0000256" key="1">
    <source>
        <dbReference type="ARBA" id="ARBA00006781"/>
    </source>
</evidence>